<proteinExistence type="predicted"/>
<protein>
    <submittedName>
        <fullName evidence="1">Uncharacterized protein</fullName>
    </submittedName>
</protein>
<accession>A0A1D2QM55</accession>
<gene>
    <name evidence="1" type="ORF">AB835_12975</name>
</gene>
<evidence type="ECO:0000313" key="2">
    <source>
        <dbReference type="Proteomes" id="UP000242502"/>
    </source>
</evidence>
<dbReference type="AlphaFoldDB" id="A0A1D2QM55"/>
<dbReference type="EMBL" id="MDLC01000060">
    <property type="protein sequence ID" value="ODS22647.1"/>
    <property type="molecule type" value="Genomic_DNA"/>
</dbReference>
<evidence type="ECO:0000313" key="1">
    <source>
        <dbReference type="EMBL" id="ODS22647.1"/>
    </source>
</evidence>
<sequence>MSRIPQLDRAAQAFACSFGPQGCAAYDAANTYAWTGDAKAARRAGLKSFGRNSFSLDSGGDYGGGGDYFTSAYLALPNLH</sequence>
<reference evidence="1 2" key="1">
    <citation type="journal article" date="2016" name="Appl. Environ. Microbiol.">
        <title>Lack of Overt Genome Reduction in the Bryostatin-Producing Bryozoan Symbiont "Candidatus Endobugula sertula".</title>
        <authorList>
            <person name="Miller I.J."/>
            <person name="Vanee N."/>
            <person name="Fong S.S."/>
            <person name="Lim-Fong G.E."/>
            <person name="Kwan J.C."/>
        </authorList>
    </citation>
    <scope>NUCLEOTIDE SEQUENCE [LARGE SCALE GENOMIC DNA]</scope>
    <source>
        <strain evidence="1">AB1-4</strain>
    </source>
</reference>
<name>A0A1D2QM55_9GAMM</name>
<dbReference type="Proteomes" id="UP000242502">
    <property type="component" value="Unassembled WGS sequence"/>
</dbReference>
<comment type="caution">
    <text evidence="1">The sequence shown here is derived from an EMBL/GenBank/DDBJ whole genome shotgun (WGS) entry which is preliminary data.</text>
</comment>
<organism evidence="1 2">
    <name type="scientific">Candidatus Endobugula sertula</name>
    <name type="common">Bugula neritina bacterial symbiont</name>
    <dbReference type="NCBI Taxonomy" id="62101"/>
    <lineage>
        <taxon>Bacteria</taxon>
        <taxon>Pseudomonadati</taxon>
        <taxon>Pseudomonadota</taxon>
        <taxon>Gammaproteobacteria</taxon>
        <taxon>Cellvibrionales</taxon>
        <taxon>Cellvibrionaceae</taxon>
        <taxon>Candidatus Endobugula</taxon>
    </lineage>
</organism>